<feature type="transmembrane region" description="Helical" evidence="1">
    <location>
        <begin position="563"/>
        <end position="582"/>
    </location>
</feature>
<keyword evidence="1" id="KW-0812">Transmembrane</keyword>
<keyword evidence="3" id="KW-1185">Reference proteome</keyword>
<comment type="caution">
    <text evidence="2">The sequence shown here is derived from an EMBL/GenBank/DDBJ whole genome shotgun (WGS) entry which is preliminary data.</text>
</comment>
<keyword evidence="1" id="KW-1133">Transmembrane helix</keyword>
<reference evidence="2 3" key="1">
    <citation type="submission" date="2020-01" db="EMBL/GenBank/DDBJ databases">
        <title>Spongiivirga citrea KCTC 32990T.</title>
        <authorList>
            <person name="Wang G."/>
        </authorList>
    </citation>
    <scope>NUCLEOTIDE SEQUENCE [LARGE SCALE GENOMIC DNA]</scope>
    <source>
        <strain evidence="2 3">KCTC 32990</strain>
    </source>
</reference>
<dbReference type="EMBL" id="JAABOQ010000001">
    <property type="protein sequence ID" value="NER15880.1"/>
    <property type="molecule type" value="Genomic_DNA"/>
</dbReference>
<feature type="transmembrane region" description="Helical" evidence="1">
    <location>
        <begin position="46"/>
        <end position="64"/>
    </location>
</feature>
<keyword evidence="1" id="KW-0472">Membrane</keyword>
<proteinExistence type="predicted"/>
<organism evidence="2 3">
    <name type="scientific">Spongiivirga citrea</name>
    <dbReference type="NCBI Taxonomy" id="1481457"/>
    <lineage>
        <taxon>Bacteria</taxon>
        <taxon>Pseudomonadati</taxon>
        <taxon>Bacteroidota</taxon>
        <taxon>Flavobacteriia</taxon>
        <taxon>Flavobacteriales</taxon>
        <taxon>Flavobacteriaceae</taxon>
        <taxon>Spongiivirga</taxon>
    </lineage>
</organism>
<sequence length="588" mass="67118">MNLILMTSLLLFLNKTWLWQVLIIGLLLMIVFTWKEWQERGKKRFWIRLFAGLIAIVSLAMLALKPVINKETKSYKAVVITEGHTRKQLDSLKRQQKNIKLISYKVNEPLFKAGAIPDTTFIIGNGIKPFDLWQLDSVNTIYLKGTLPKGITRFKYTNDVTVGEQFLFNGIYQKAQNGRVLILKGPGGIDLDSIALKDTLVQPFNLKTDIAVSGKFVFSIQEKDSTGTVLSSDPIPVIANNPKALKILMLNGFPTFESKYLKNYLAEMGHELLIRTQITRGRFKYEYFNRKRAPLSRLTEKNLGEFDLVILDPLTLRNFGGSTKLELKNAVQQDGLGIFVLMNNGGINTLKSFGDFSFKSDGLNEISVLDDSKLRLSKLPISFNESLGINGIHKSKNKLVSAYKTIGNGKIGSSVLQNSYELLLRGNTDEYQQLWSKIIGEISEKESKLVEWNTDSKIAYKDYPFEFGVRTTNDNVRVRSNNEFSIPLKEDIDITNLWHGKTYPKNLGWNLLSTQEDSASVMNYFVTDTLKWRAHNKYRTILENKRFSNRASHTLKKSYISKVISPLWFFFAFMCCVIYLWLEPKVLG</sequence>
<dbReference type="RefSeq" id="WP_164029145.1">
    <property type="nucleotide sequence ID" value="NZ_JAABOQ010000001.1"/>
</dbReference>
<name>A0A6M0CPN1_9FLAO</name>
<accession>A0A6M0CPN1</accession>
<dbReference type="AlphaFoldDB" id="A0A6M0CPN1"/>
<gene>
    <name evidence="2" type="ORF">GWK10_01595</name>
</gene>
<evidence type="ECO:0000313" key="2">
    <source>
        <dbReference type="EMBL" id="NER15880.1"/>
    </source>
</evidence>
<evidence type="ECO:0000256" key="1">
    <source>
        <dbReference type="SAM" id="Phobius"/>
    </source>
</evidence>
<evidence type="ECO:0000313" key="3">
    <source>
        <dbReference type="Proteomes" id="UP000474296"/>
    </source>
</evidence>
<dbReference type="Proteomes" id="UP000474296">
    <property type="component" value="Unassembled WGS sequence"/>
</dbReference>
<feature type="transmembrane region" description="Helical" evidence="1">
    <location>
        <begin position="16"/>
        <end position="34"/>
    </location>
</feature>
<protein>
    <submittedName>
        <fullName evidence="2">Uncharacterized protein</fullName>
    </submittedName>
</protein>